<evidence type="ECO:0000313" key="2">
    <source>
        <dbReference type="EMBL" id="AIF26171.1"/>
    </source>
</evidence>
<dbReference type="AlphaFoldDB" id="A0A0B4N1F5"/>
<organism evidence="2">
    <name type="scientific">uncultured bacterium Ad_143_D13_contig1</name>
    <dbReference type="NCBI Taxonomy" id="1489306"/>
    <lineage>
        <taxon>Bacteria</taxon>
        <taxon>environmental samples</taxon>
    </lineage>
</organism>
<sequence>MKMIKKVMFVALAVLVASSFAAKKVKSKIGDVDLTKEKGGGSVVCTAGFNDELTIVKEADTDVLVKGACGQGWVEKSKIEYVAALAGDKSMKLEGVDVVGWLDNPSAVFVLENDDIDFDGVNIDRDFKEYLQHTMDREQMEMHNNEN</sequence>
<name>A0A0B4N1F5_9BACT</name>
<protein>
    <submittedName>
        <fullName evidence="2">Uncharacterized protein</fullName>
    </submittedName>
</protein>
<feature type="signal peptide" evidence="1">
    <location>
        <begin position="1"/>
        <end position="21"/>
    </location>
</feature>
<accession>A0A0B4N1F5</accession>
<feature type="chain" id="PRO_5002094302" evidence="1">
    <location>
        <begin position="22"/>
        <end position="147"/>
    </location>
</feature>
<dbReference type="EMBL" id="KJ631398">
    <property type="protein sequence ID" value="AIF26171.1"/>
    <property type="molecule type" value="Genomic_DNA"/>
</dbReference>
<keyword evidence="1" id="KW-0732">Signal</keyword>
<evidence type="ECO:0000256" key="1">
    <source>
        <dbReference type="SAM" id="SignalP"/>
    </source>
</evidence>
<proteinExistence type="predicted"/>
<reference evidence="2" key="1">
    <citation type="submission" date="2014-03" db="EMBL/GenBank/DDBJ databases">
        <title>A sequence of cellulolytic fosmid clone of goat rumen metagenome.</title>
        <authorList>
            <person name="Lee K.-T."/>
            <person name="Kim J.-Y."/>
            <person name="Kim Y.-J."/>
            <person name="Ahn J.-H."/>
            <person name="Park M.-N."/>
            <person name="Kim J.-H."/>
            <person name="Kim T.-H."/>
        </authorList>
    </citation>
    <scope>NUCLEOTIDE SEQUENCE</scope>
</reference>